<keyword evidence="1 3" id="KW-0853">WD repeat</keyword>
<dbReference type="AlphaFoldDB" id="A0A6G0WR48"/>
<feature type="repeat" description="WD" evidence="3">
    <location>
        <begin position="255"/>
        <end position="289"/>
    </location>
</feature>
<dbReference type="PANTHER" id="PTHR10971">
    <property type="entry name" value="MRNA EXPORT FACTOR AND BUB3"/>
    <property type="match status" value="1"/>
</dbReference>
<feature type="repeat" description="WD" evidence="3">
    <location>
        <begin position="72"/>
        <end position="105"/>
    </location>
</feature>
<dbReference type="InterPro" id="IPR001680">
    <property type="entry name" value="WD40_rpt"/>
</dbReference>
<dbReference type="Pfam" id="PF00400">
    <property type="entry name" value="WD40"/>
    <property type="match status" value="4"/>
</dbReference>
<keyword evidence="6" id="KW-1185">Reference proteome</keyword>
<feature type="repeat" description="WD" evidence="3">
    <location>
        <begin position="114"/>
        <end position="155"/>
    </location>
</feature>
<dbReference type="Proteomes" id="UP000481153">
    <property type="component" value="Unassembled WGS sequence"/>
</dbReference>
<gene>
    <name evidence="5" type="ORF">Ae201684_012539</name>
</gene>
<accession>A0A6G0WR48</accession>
<dbReference type="InterPro" id="IPR015943">
    <property type="entry name" value="WD40/YVTN_repeat-like_dom_sf"/>
</dbReference>
<dbReference type="PROSITE" id="PS50082">
    <property type="entry name" value="WD_REPEATS_2"/>
    <property type="match status" value="4"/>
</dbReference>
<dbReference type="OrthoDB" id="256303at2759"/>
<evidence type="ECO:0000256" key="1">
    <source>
        <dbReference type="ARBA" id="ARBA00022574"/>
    </source>
</evidence>
<dbReference type="VEuPathDB" id="FungiDB:AeMF1_006137"/>
<dbReference type="SMART" id="SM00320">
    <property type="entry name" value="WD40"/>
    <property type="match status" value="6"/>
</dbReference>
<dbReference type="EMBL" id="VJMJ01000159">
    <property type="protein sequence ID" value="KAF0729899.1"/>
    <property type="molecule type" value="Genomic_DNA"/>
</dbReference>
<comment type="caution">
    <text evidence="5">The sequence shown here is derived from an EMBL/GenBank/DDBJ whole genome shotgun (WGS) entry which is preliminary data.</text>
</comment>
<organism evidence="5 6">
    <name type="scientific">Aphanomyces euteiches</name>
    <dbReference type="NCBI Taxonomy" id="100861"/>
    <lineage>
        <taxon>Eukaryota</taxon>
        <taxon>Sar</taxon>
        <taxon>Stramenopiles</taxon>
        <taxon>Oomycota</taxon>
        <taxon>Saprolegniomycetes</taxon>
        <taxon>Saprolegniales</taxon>
        <taxon>Verrucalvaceae</taxon>
        <taxon>Aphanomyces</taxon>
    </lineage>
</organism>
<dbReference type="PRINTS" id="PR00320">
    <property type="entry name" value="GPROTEINBRPT"/>
</dbReference>
<evidence type="ECO:0000256" key="4">
    <source>
        <dbReference type="SAM" id="MobiDB-lite"/>
    </source>
</evidence>
<dbReference type="FunFam" id="2.130.10.10:FF:000190">
    <property type="entry name" value="Nuclear pore complex subunit"/>
    <property type="match status" value="1"/>
</dbReference>
<name>A0A6G0WR48_9STRA</name>
<reference evidence="5 6" key="1">
    <citation type="submission" date="2019-07" db="EMBL/GenBank/DDBJ databases">
        <title>Genomics analysis of Aphanomyces spp. identifies a new class of oomycete effector associated with host adaptation.</title>
        <authorList>
            <person name="Gaulin E."/>
        </authorList>
    </citation>
    <scope>NUCLEOTIDE SEQUENCE [LARGE SCALE GENOMIC DNA]</scope>
    <source>
        <strain evidence="5 6">ATCC 201684</strain>
    </source>
</reference>
<evidence type="ECO:0000313" key="5">
    <source>
        <dbReference type="EMBL" id="KAF0729899.1"/>
    </source>
</evidence>
<evidence type="ECO:0000256" key="2">
    <source>
        <dbReference type="ARBA" id="ARBA00022737"/>
    </source>
</evidence>
<dbReference type="InterPro" id="IPR020472">
    <property type="entry name" value="WD40_PAC1"/>
</dbReference>
<sequence length="350" mass="38732">MSFGGFGSAAATNPTSRAAQDYDVPPDVPDSIQDIAWSPNANILVAGSWDNHVRCWEVQHQGANFQAVARAEITHKAPVLCTAFSGDGTTVFSGSCDKTAMMWQLGGSNQGQQIAQHDQPIRSIQHIAQANCVVTGSWDKTVKYWDTRAPQPQATVQLSERCYALDVSYPLMVVATADKQIHCFDLKKPSQIYCTLKSSLKYQTRCIAAFPDASGFAVGSIEGRVSIQHVDEKMKEKDFSFKAHRDNTTNSIYPVNSISFHQNSGRIATTGADGSYAFWDKDARKLLSNFAKLPNYQGISVGKFNKTGEIFAYATSYDWHKGVEHYNPQARNVLRLHYVDANDMTIKTKK</sequence>
<feature type="repeat" description="WD" evidence="3">
    <location>
        <begin position="30"/>
        <end position="59"/>
    </location>
</feature>
<dbReference type="SUPFAM" id="SSF50978">
    <property type="entry name" value="WD40 repeat-like"/>
    <property type="match status" value="1"/>
</dbReference>
<feature type="region of interest" description="Disordered" evidence="4">
    <location>
        <begin position="1"/>
        <end position="25"/>
    </location>
</feature>
<evidence type="ECO:0000313" key="6">
    <source>
        <dbReference type="Proteomes" id="UP000481153"/>
    </source>
</evidence>
<evidence type="ECO:0000256" key="3">
    <source>
        <dbReference type="PROSITE-ProRule" id="PRU00221"/>
    </source>
</evidence>
<dbReference type="PROSITE" id="PS50294">
    <property type="entry name" value="WD_REPEATS_REGION"/>
    <property type="match status" value="1"/>
</dbReference>
<proteinExistence type="predicted"/>
<dbReference type="InterPro" id="IPR036322">
    <property type="entry name" value="WD40_repeat_dom_sf"/>
</dbReference>
<keyword evidence="2" id="KW-0677">Repeat</keyword>
<dbReference type="Gene3D" id="2.130.10.10">
    <property type="entry name" value="YVTN repeat-like/Quinoprotein amine dehydrogenase"/>
    <property type="match status" value="1"/>
</dbReference>
<protein>
    <submittedName>
        <fullName evidence="5">Uncharacterized protein</fullName>
    </submittedName>
</protein>